<feature type="compositionally biased region" description="Basic residues" evidence="1">
    <location>
        <begin position="82"/>
        <end position="104"/>
    </location>
</feature>
<name>A0A3V5LK10_SALIN</name>
<evidence type="ECO:0000256" key="1">
    <source>
        <dbReference type="SAM" id="MobiDB-lite"/>
    </source>
</evidence>
<keyword evidence="2" id="KW-0472">Membrane</keyword>
<proteinExistence type="predicted"/>
<keyword evidence="2" id="KW-0812">Transmembrane</keyword>
<keyword evidence="2" id="KW-1133">Transmembrane helix</keyword>
<reference evidence="3" key="2">
    <citation type="submission" date="2019-10" db="EMBL/GenBank/DDBJ databases">
        <authorList>
            <consortium name="NCBI Pathogen Detection Project"/>
        </authorList>
    </citation>
    <scope>NUCLEOTIDE SEQUENCE</scope>
    <source>
        <strain evidence="3">12-6064</strain>
    </source>
</reference>
<feature type="transmembrane region" description="Helical" evidence="2">
    <location>
        <begin position="12"/>
        <end position="32"/>
    </location>
</feature>
<comment type="caution">
    <text evidence="3">The sequence shown here is derived from an EMBL/GenBank/DDBJ whole genome shotgun (WGS) entry which is preliminary data.</text>
</comment>
<evidence type="ECO:0000256" key="2">
    <source>
        <dbReference type="SAM" id="Phobius"/>
    </source>
</evidence>
<protein>
    <submittedName>
        <fullName evidence="3">Uncharacterized protein</fullName>
    </submittedName>
</protein>
<feature type="region of interest" description="Disordered" evidence="1">
    <location>
        <begin position="79"/>
        <end position="104"/>
    </location>
</feature>
<organism evidence="3">
    <name type="scientific">Salmonella infantis</name>
    <dbReference type="NCBI Taxonomy" id="595"/>
    <lineage>
        <taxon>Bacteria</taxon>
        <taxon>Pseudomonadati</taxon>
        <taxon>Pseudomonadota</taxon>
        <taxon>Gammaproteobacteria</taxon>
        <taxon>Enterobacterales</taxon>
        <taxon>Enterobacteriaceae</taxon>
        <taxon>Salmonella</taxon>
    </lineage>
</organism>
<gene>
    <name evidence="3" type="ORF">GDL02_21825</name>
</gene>
<evidence type="ECO:0000313" key="3">
    <source>
        <dbReference type="EMBL" id="HAA0862838.1"/>
    </source>
</evidence>
<accession>A0A3V5LK10</accession>
<dbReference type="EMBL" id="DAAAKH010000080">
    <property type="protein sequence ID" value="HAA0862838.1"/>
    <property type="molecule type" value="Genomic_DNA"/>
</dbReference>
<feature type="transmembrane region" description="Helical" evidence="2">
    <location>
        <begin position="38"/>
        <end position="62"/>
    </location>
</feature>
<dbReference type="AlphaFoldDB" id="A0A3V5LK10"/>
<reference evidence="3" key="1">
    <citation type="journal article" date="2018" name="Genome Biol.">
        <title>SKESA: strategic k-mer extension for scrupulous assemblies.</title>
        <authorList>
            <person name="Souvorov A."/>
            <person name="Agarwala R."/>
            <person name="Lipman D.J."/>
        </authorList>
    </citation>
    <scope>NUCLEOTIDE SEQUENCE</scope>
    <source>
        <strain evidence="3">12-6064</strain>
    </source>
</reference>
<sequence length="104" mass="12038">MINKLKAYLNKITVGKIFIAGLLMLPMILILPKNIICQYMYLIGSFITLTILALRFPLFFILGSINDKCIEEETMSIPEKKIKPKRSHRQMNKVSRLNRKKGRA</sequence>